<comment type="similarity">
    <text evidence="1">Belongs to the ABC transporter superfamily.</text>
</comment>
<dbReference type="GO" id="GO:0016887">
    <property type="term" value="F:ATP hydrolysis activity"/>
    <property type="evidence" value="ECO:0007669"/>
    <property type="project" value="InterPro"/>
</dbReference>
<dbReference type="InterPro" id="IPR017871">
    <property type="entry name" value="ABC_transporter-like_CS"/>
</dbReference>
<keyword evidence="3" id="KW-0547">Nucleotide-binding</keyword>
<keyword evidence="4 6" id="KW-0067">ATP-binding</keyword>
<geneLocation type="plasmid" evidence="7">
    <name>prsp8c3a</name>
</geneLocation>
<dbReference type="SMART" id="SM00382">
    <property type="entry name" value="AAA"/>
    <property type="match status" value="2"/>
</dbReference>
<feature type="domain" description="ABC transporter" evidence="5">
    <location>
        <begin position="2"/>
        <end position="239"/>
    </location>
</feature>
<evidence type="ECO:0000256" key="1">
    <source>
        <dbReference type="ARBA" id="ARBA00005417"/>
    </source>
</evidence>
<reference evidence="6 7" key="1">
    <citation type="submission" date="2016-09" db="EMBL/GenBank/DDBJ databases">
        <title>The complete genome sequences of Rhizobium gallicum, symbiovars gallicum and phaseoli, symbionts associated to common bean (Phaseolus vulgaris).</title>
        <authorList>
            <person name="Bustos P."/>
            <person name="Santamaria R.I."/>
            <person name="Perez-Carrascal O.M."/>
            <person name="Juarez S."/>
            <person name="Lozano L."/>
            <person name="Martinez-Flores I."/>
            <person name="Martinez-Romero E."/>
            <person name="Cevallos M."/>
            <person name="Romero D."/>
            <person name="Davila G."/>
            <person name="Gonzalez V."/>
        </authorList>
    </citation>
    <scope>NUCLEOTIDE SEQUENCE [LARGE SCALE GENOMIC DNA]</scope>
    <source>
        <strain evidence="6 7">8C-3</strain>
        <plasmid evidence="7">Plasmid prsp8c3a</plasmid>
    </source>
</reference>
<gene>
    <name evidence="6" type="ORF">AM571_PA00102</name>
</gene>
<sequence length="505" mass="54194">MLTVENLTVGFGGSRPVIAEVNFEIAASKRALICGAAGSGKSTLLNAVAGLIPRLIPVPLFSGEITIKGTATSDLTRDQLFTSLSMVIQNVDDQLWDLNVEDLIAFPLENRGVDQFTVRKRLAEVITQTQIEHLRGRRVLTLSGGERRLVAIAAALSSAPDILVLDEPTTGLDPAARTRLVQLLQNAKVSALLVADQDPASLEGAYETIGLLNGGTLGDLAPAEKVLPLEALWLNAGVLPPARRRRDRMLPLPGDQLLEVSSLRTRLSRPDGRPVLNNVGFEIRSAETLALIGRNGAGKTTLFQAILGLARIEGGRIAIRGENADRWSPARRARSVAHLPQNMRRILFNMTALEEAVFAITASTATTKDHQVLAKADAVLEKYGLGALAKTNPFALSARQQALLGLACADAAGAPVAILDEPLLARDLDGRRMLDLFLETMREAGRAVMLISHDLELVADVAGRAMILDEGKISFDGPATDVWRSPAFRALGWRPPYNQPTGEAA</sequence>
<dbReference type="InterPro" id="IPR003593">
    <property type="entry name" value="AAA+_ATPase"/>
</dbReference>
<dbReference type="InterPro" id="IPR050095">
    <property type="entry name" value="ECF_ABC_transporter_ATP-bd"/>
</dbReference>
<dbReference type="EMBL" id="CP017242">
    <property type="protein sequence ID" value="APO76989.1"/>
    <property type="molecule type" value="Genomic_DNA"/>
</dbReference>
<evidence type="ECO:0000313" key="6">
    <source>
        <dbReference type="EMBL" id="APO76989.1"/>
    </source>
</evidence>
<dbReference type="InterPro" id="IPR027417">
    <property type="entry name" value="P-loop_NTPase"/>
</dbReference>
<proteinExistence type="inferred from homology"/>
<dbReference type="GO" id="GO:0043190">
    <property type="term" value="C:ATP-binding cassette (ABC) transporter complex"/>
    <property type="evidence" value="ECO:0007669"/>
    <property type="project" value="TreeGrafter"/>
</dbReference>
<protein>
    <submittedName>
        <fullName evidence="6">Dipeptide ABC transporter ATP-binding protein</fullName>
    </submittedName>
</protein>
<feature type="domain" description="ABC transporter" evidence="5">
    <location>
        <begin position="258"/>
        <end position="495"/>
    </location>
</feature>
<evidence type="ECO:0000313" key="7">
    <source>
        <dbReference type="Proteomes" id="UP000185109"/>
    </source>
</evidence>
<dbReference type="AlphaFoldDB" id="A0A1L5P9X7"/>
<dbReference type="GO" id="GO:0005524">
    <property type="term" value="F:ATP binding"/>
    <property type="evidence" value="ECO:0007669"/>
    <property type="project" value="UniProtKB-KW"/>
</dbReference>
<dbReference type="InterPro" id="IPR003439">
    <property type="entry name" value="ABC_transporter-like_ATP-bd"/>
</dbReference>
<keyword evidence="6" id="KW-0614">Plasmid</keyword>
<name>A0A1L5P9X7_RHIET</name>
<dbReference type="Proteomes" id="UP000185109">
    <property type="component" value="Plasmid pRsp8C3a"/>
</dbReference>
<evidence type="ECO:0000256" key="2">
    <source>
        <dbReference type="ARBA" id="ARBA00022448"/>
    </source>
</evidence>
<dbReference type="PROSITE" id="PS00211">
    <property type="entry name" value="ABC_TRANSPORTER_1"/>
    <property type="match status" value="1"/>
</dbReference>
<evidence type="ECO:0000256" key="3">
    <source>
        <dbReference type="ARBA" id="ARBA00022741"/>
    </source>
</evidence>
<dbReference type="CDD" id="cd03225">
    <property type="entry name" value="ABC_cobalt_CbiO_domain1"/>
    <property type="match status" value="2"/>
</dbReference>
<dbReference type="InterPro" id="IPR015856">
    <property type="entry name" value="ABC_transpr_CbiO/EcfA_su"/>
</dbReference>
<evidence type="ECO:0000259" key="5">
    <source>
        <dbReference type="PROSITE" id="PS50893"/>
    </source>
</evidence>
<evidence type="ECO:0000256" key="4">
    <source>
        <dbReference type="ARBA" id="ARBA00022840"/>
    </source>
</evidence>
<organism evidence="6 7">
    <name type="scientific">Rhizobium etli 8C-3</name>
    <dbReference type="NCBI Taxonomy" id="538025"/>
    <lineage>
        <taxon>Bacteria</taxon>
        <taxon>Pseudomonadati</taxon>
        <taxon>Pseudomonadota</taxon>
        <taxon>Alphaproteobacteria</taxon>
        <taxon>Hyphomicrobiales</taxon>
        <taxon>Rhizobiaceae</taxon>
        <taxon>Rhizobium/Agrobacterium group</taxon>
        <taxon>Rhizobium</taxon>
    </lineage>
</organism>
<dbReference type="PROSITE" id="PS50893">
    <property type="entry name" value="ABC_TRANSPORTER_2"/>
    <property type="match status" value="2"/>
</dbReference>
<accession>A0A1L5P9X7</accession>
<dbReference type="Gene3D" id="3.40.50.300">
    <property type="entry name" value="P-loop containing nucleotide triphosphate hydrolases"/>
    <property type="match status" value="2"/>
</dbReference>
<dbReference type="PANTHER" id="PTHR43553">
    <property type="entry name" value="HEAVY METAL TRANSPORTER"/>
    <property type="match status" value="1"/>
</dbReference>
<dbReference type="GO" id="GO:0042626">
    <property type="term" value="F:ATPase-coupled transmembrane transporter activity"/>
    <property type="evidence" value="ECO:0007669"/>
    <property type="project" value="TreeGrafter"/>
</dbReference>
<dbReference type="SUPFAM" id="SSF52540">
    <property type="entry name" value="P-loop containing nucleoside triphosphate hydrolases"/>
    <property type="match status" value="2"/>
</dbReference>
<keyword evidence="2" id="KW-0813">Transport</keyword>
<dbReference type="Pfam" id="PF00005">
    <property type="entry name" value="ABC_tran"/>
    <property type="match status" value="2"/>
</dbReference>